<dbReference type="SUPFAM" id="SSF56672">
    <property type="entry name" value="DNA/RNA polymerases"/>
    <property type="match status" value="2"/>
</dbReference>
<gene>
    <name evidence="2" type="ordered locus">Caur_3384</name>
</gene>
<dbReference type="EnsemblBacteria" id="ABY36569">
    <property type="protein sequence ID" value="ABY36569"/>
    <property type="gene ID" value="Caur_3384"/>
</dbReference>
<dbReference type="PANTHER" id="PTHR34047">
    <property type="entry name" value="NUCLEAR INTRON MATURASE 1, MITOCHONDRIAL-RELATED"/>
    <property type="match status" value="1"/>
</dbReference>
<dbReference type="HOGENOM" id="CLU_013584_2_0_0"/>
<dbReference type="PATRIC" id="fig|324602.8.peg.3808"/>
<dbReference type="CDD" id="cd01651">
    <property type="entry name" value="RT_G2_intron"/>
    <property type="match status" value="1"/>
</dbReference>
<organism evidence="2 3">
    <name type="scientific">Chloroflexus aurantiacus (strain ATCC 29366 / DSM 635 / J-10-fl)</name>
    <dbReference type="NCBI Taxonomy" id="324602"/>
    <lineage>
        <taxon>Bacteria</taxon>
        <taxon>Bacillati</taxon>
        <taxon>Chloroflexota</taxon>
        <taxon>Chloroflexia</taxon>
        <taxon>Chloroflexales</taxon>
        <taxon>Chloroflexineae</taxon>
        <taxon>Chloroflexaceae</taxon>
        <taxon>Chloroflexus</taxon>
    </lineage>
</organism>
<dbReference type="PROSITE" id="PS50878">
    <property type="entry name" value="RT_POL"/>
    <property type="match status" value="1"/>
</dbReference>
<dbReference type="EMBL" id="CP000909">
    <property type="protein sequence ID" value="ABY36569.1"/>
    <property type="molecule type" value="Genomic_DNA"/>
</dbReference>
<name>A9WJV3_CHLAA</name>
<keyword evidence="2" id="KW-0548">Nucleotidyltransferase</keyword>
<dbReference type="RefSeq" id="WP_012259222.1">
    <property type="nucleotide sequence ID" value="NC_010175.1"/>
</dbReference>
<dbReference type="InterPro" id="IPR000477">
    <property type="entry name" value="RT_dom"/>
</dbReference>
<dbReference type="InterPro" id="IPR043502">
    <property type="entry name" value="DNA/RNA_pol_sf"/>
</dbReference>
<feature type="domain" description="Reverse transcriptase" evidence="1">
    <location>
        <begin position="63"/>
        <end position="394"/>
    </location>
</feature>
<evidence type="ECO:0000313" key="2">
    <source>
        <dbReference type="EMBL" id="ABY36569.1"/>
    </source>
</evidence>
<sequence>MLVFPRYSGPSLIEQVCTVENLTNAWRRVRSNIKVSRRTRSAGIDQITLHDFAADWPNQMVRLAEELRDGSYRPLPPRRVAIAKASGGERAIAILTIRDRIAQRAVQQVLTPLFEPLFLDCSYGSRLAVGVPEAIERVVRYTEQGLIWVIDGDIRAYFDSIDHGILLGLLRQRIDEPAILHLIAQWLAVGSVHTETPDETLPDSPLVALLRRSGELIHEALNAPSDPLPTAYDYPDLSRPASPHSGIPTGLFAALSLAQPAFEIARQLTPLLKRIGAQRLAVGGALAVGTVLLSELVHRAQASHDRRGTLQGGPLSPLLANIYLHPFDLAMTAHGARMVRFVDDFVVMCPDRTTAEHTLVLVERQLATLRLTLNPQKTRIVAYAGGIEFLGQALAPRRRQGFLHGISDFHSAEQRLREHVERLRRPDKPPTSDR</sequence>
<evidence type="ECO:0000259" key="1">
    <source>
        <dbReference type="PROSITE" id="PS50878"/>
    </source>
</evidence>
<keyword evidence="3" id="KW-1185">Reference proteome</keyword>
<keyword evidence="2" id="KW-0695">RNA-directed DNA polymerase</keyword>
<keyword evidence="2" id="KW-0808">Transferase</keyword>
<dbReference type="AlphaFoldDB" id="A9WJV3"/>
<accession>A9WJV3</accession>
<dbReference type="eggNOG" id="COG3344">
    <property type="taxonomic scope" value="Bacteria"/>
</dbReference>
<dbReference type="GO" id="GO:0003964">
    <property type="term" value="F:RNA-directed DNA polymerase activity"/>
    <property type="evidence" value="ECO:0007669"/>
    <property type="project" value="UniProtKB-KW"/>
</dbReference>
<dbReference type="InterPro" id="IPR051083">
    <property type="entry name" value="GrpII_Intron_Splice-Mob/Def"/>
</dbReference>
<dbReference type="Pfam" id="PF00078">
    <property type="entry name" value="RVT_1"/>
    <property type="match status" value="1"/>
</dbReference>
<dbReference type="KEGG" id="cau:Caur_3384"/>
<dbReference type="PANTHER" id="PTHR34047:SF8">
    <property type="entry name" value="PROTEIN YKFC"/>
    <property type="match status" value="1"/>
</dbReference>
<dbReference type="InParanoid" id="A9WJV3"/>
<protein>
    <submittedName>
        <fullName evidence="2">RNA-directed DNA polymerase (Reverse transcriptase)</fullName>
    </submittedName>
</protein>
<evidence type="ECO:0000313" key="3">
    <source>
        <dbReference type="Proteomes" id="UP000002008"/>
    </source>
</evidence>
<dbReference type="STRING" id="324602.Caur_3384"/>
<proteinExistence type="predicted"/>
<reference evidence="3" key="1">
    <citation type="journal article" date="2011" name="BMC Genomics">
        <title>Complete genome sequence of the filamentous anoxygenic phototrophic bacterium Chloroflexus aurantiacus.</title>
        <authorList>
            <person name="Tang K.H."/>
            <person name="Barry K."/>
            <person name="Chertkov O."/>
            <person name="Dalin E."/>
            <person name="Han C.S."/>
            <person name="Hauser L.J."/>
            <person name="Honchak B.M."/>
            <person name="Karbach L.E."/>
            <person name="Land M.L."/>
            <person name="Lapidus A."/>
            <person name="Larimer F.W."/>
            <person name="Mikhailova N."/>
            <person name="Pitluck S."/>
            <person name="Pierson B.K."/>
            <person name="Blankenship R.E."/>
        </authorList>
    </citation>
    <scope>NUCLEOTIDE SEQUENCE [LARGE SCALE GENOMIC DNA]</scope>
    <source>
        <strain evidence="3">ATCC 29366 / DSM 635 / J-10-fl</strain>
    </source>
</reference>
<dbReference type="Proteomes" id="UP000002008">
    <property type="component" value="Chromosome"/>
</dbReference>